<dbReference type="AlphaFoldDB" id="A0A6P0HM57"/>
<feature type="transmembrane region" description="Helical" evidence="1">
    <location>
        <begin position="106"/>
        <end position="127"/>
    </location>
</feature>
<dbReference type="Proteomes" id="UP000468687">
    <property type="component" value="Unassembled WGS sequence"/>
</dbReference>
<reference evidence="2 3" key="1">
    <citation type="journal article" date="2014" name="Int. J. Syst. Evol. Microbiol.">
        <title>Nocardioides zeae sp. nov., isolated from the stem of Zea mays.</title>
        <authorList>
            <person name="Glaeser S.P."/>
            <person name="McInroy J.A."/>
            <person name="Busse H.J."/>
            <person name="Kampfer P."/>
        </authorList>
    </citation>
    <scope>NUCLEOTIDE SEQUENCE [LARGE SCALE GENOMIC DNA]</scope>
    <source>
        <strain evidence="2 3">JCM 30728</strain>
    </source>
</reference>
<dbReference type="EMBL" id="JAAGXA010000009">
    <property type="protein sequence ID" value="NEN79297.1"/>
    <property type="molecule type" value="Genomic_DNA"/>
</dbReference>
<evidence type="ECO:0000313" key="3">
    <source>
        <dbReference type="Proteomes" id="UP000468687"/>
    </source>
</evidence>
<dbReference type="RefSeq" id="WP_163772843.1">
    <property type="nucleotide sequence ID" value="NZ_JAAGXA010000009.1"/>
</dbReference>
<feature type="transmembrane region" description="Helical" evidence="1">
    <location>
        <begin position="33"/>
        <end position="54"/>
    </location>
</feature>
<feature type="transmembrane region" description="Helical" evidence="1">
    <location>
        <begin position="74"/>
        <end position="94"/>
    </location>
</feature>
<keyword evidence="1" id="KW-0812">Transmembrane</keyword>
<evidence type="ECO:0000256" key="1">
    <source>
        <dbReference type="SAM" id="Phobius"/>
    </source>
</evidence>
<gene>
    <name evidence="2" type="ORF">G3T38_13520</name>
</gene>
<accession>A0A6P0HM57</accession>
<sequence>MPWLGLEVAAYARHPDVQDALDPARRWRRRADALPTGALWALTLLAVLGAAVTVTALGGEAGYGAPSAASADRWASVAATLGGLALLGRTASWLGTRAAGRRPHAYDLVVAVVSVVALHGLVSSGWMVSTQRWTPAVVVPVALSLLVAVAAGLLVVTGREPADGPVVPRLDPRRLAAALPQRERARVRRDLDAALDELERRGLATPATIARARVAELGDLTDAALRRGRQHR</sequence>
<organism evidence="2 3">
    <name type="scientific">Nocardioides zeae</name>
    <dbReference type="NCBI Taxonomy" id="1457234"/>
    <lineage>
        <taxon>Bacteria</taxon>
        <taxon>Bacillati</taxon>
        <taxon>Actinomycetota</taxon>
        <taxon>Actinomycetes</taxon>
        <taxon>Propionibacteriales</taxon>
        <taxon>Nocardioidaceae</taxon>
        <taxon>Nocardioides</taxon>
    </lineage>
</organism>
<evidence type="ECO:0000313" key="2">
    <source>
        <dbReference type="EMBL" id="NEN79297.1"/>
    </source>
</evidence>
<protein>
    <submittedName>
        <fullName evidence="2">Uncharacterized protein</fullName>
    </submittedName>
</protein>
<feature type="transmembrane region" description="Helical" evidence="1">
    <location>
        <begin position="133"/>
        <end position="156"/>
    </location>
</feature>
<name>A0A6P0HM57_9ACTN</name>
<keyword evidence="3" id="KW-1185">Reference proteome</keyword>
<keyword evidence="1" id="KW-1133">Transmembrane helix</keyword>
<keyword evidence="1" id="KW-0472">Membrane</keyword>
<comment type="caution">
    <text evidence="2">The sequence shown here is derived from an EMBL/GenBank/DDBJ whole genome shotgun (WGS) entry which is preliminary data.</text>
</comment>
<proteinExistence type="predicted"/>